<dbReference type="NCBIfam" id="TIGR00254">
    <property type="entry name" value="GGDEF"/>
    <property type="match status" value="1"/>
</dbReference>
<dbReference type="EMBL" id="PPPD01000005">
    <property type="protein sequence ID" value="PNY79265.1"/>
    <property type="molecule type" value="Genomic_DNA"/>
</dbReference>
<proteinExistence type="predicted"/>
<dbReference type="SMART" id="SM00267">
    <property type="entry name" value="GGDEF"/>
    <property type="match status" value="1"/>
</dbReference>
<dbReference type="SUPFAM" id="SSF55073">
    <property type="entry name" value="Nucleotide cyclase"/>
    <property type="match status" value="1"/>
</dbReference>
<reference evidence="2 3" key="1">
    <citation type="submission" date="2018-01" db="EMBL/GenBank/DDBJ databases">
        <title>Deinococcus koreensis sp. nov., a radiation-resistant bacterium isolated from river water.</title>
        <authorList>
            <person name="Choi A."/>
        </authorList>
    </citation>
    <scope>NUCLEOTIDE SEQUENCE [LARGE SCALE GENOMIC DNA]</scope>
    <source>
        <strain evidence="2 3">SJW1-2</strain>
    </source>
</reference>
<dbReference type="OrthoDB" id="9759607at2"/>
<dbReference type="Pfam" id="PF00990">
    <property type="entry name" value="GGDEF"/>
    <property type="match status" value="1"/>
</dbReference>
<accession>A0A2K3URU2</accession>
<gene>
    <name evidence="2" type="ORF">CVO96_20350</name>
</gene>
<dbReference type="InterPro" id="IPR052155">
    <property type="entry name" value="Biofilm_reg_signaling"/>
</dbReference>
<dbReference type="PANTHER" id="PTHR44757:SF2">
    <property type="entry name" value="BIOFILM ARCHITECTURE MAINTENANCE PROTEIN MBAA"/>
    <property type="match status" value="1"/>
</dbReference>
<dbReference type="Gene3D" id="3.30.70.270">
    <property type="match status" value="1"/>
</dbReference>
<protein>
    <recommendedName>
        <fullName evidence="1">GGDEF domain-containing protein</fullName>
    </recommendedName>
</protein>
<dbReference type="SUPFAM" id="SSF55785">
    <property type="entry name" value="PYP-like sensor domain (PAS domain)"/>
    <property type="match status" value="1"/>
</dbReference>
<dbReference type="Gene3D" id="3.30.450.20">
    <property type="entry name" value="PAS domain"/>
    <property type="match status" value="1"/>
</dbReference>
<dbReference type="InterPro" id="IPR043128">
    <property type="entry name" value="Rev_trsase/Diguanyl_cyclase"/>
</dbReference>
<dbReference type="PANTHER" id="PTHR44757">
    <property type="entry name" value="DIGUANYLATE CYCLASE DGCP"/>
    <property type="match status" value="1"/>
</dbReference>
<keyword evidence="3" id="KW-1185">Reference proteome</keyword>
<evidence type="ECO:0000313" key="3">
    <source>
        <dbReference type="Proteomes" id="UP000236379"/>
    </source>
</evidence>
<organism evidence="2 3">
    <name type="scientific">Deinococcus koreensis</name>
    <dbReference type="NCBI Taxonomy" id="2054903"/>
    <lineage>
        <taxon>Bacteria</taxon>
        <taxon>Thermotogati</taxon>
        <taxon>Deinococcota</taxon>
        <taxon>Deinococci</taxon>
        <taxon>Deinococcales</taxon>
        <taxon>Deinococcaceae</taxon>
        <taxon>Deinococcus</taxon>
    </lineage>
</organism>
<dbReference type="InterPro" id="IPR035965">
    <property type="entry name" value="PAS-like_dom_sf"/>
</dbReference>
<dbReference type="AlphaFoldDB" id="A0A2K3URU2"/>
<evidence type="ECO:0000313" key="2">
    <source>
        <dbReference type="EMBL" id="PNY79265.1"/>
    </source>
</evidence>
<comment type="caution">
    <text evidence="2">The sequence shown here is derived from an EMBL/GenBank/DDBJ whole genome shotgun (WGS) entry which is preliminary data.</text>
</comment>
<name>A0A2K3URU2_9DEIO</name>
<dbReference type="PROSITE" id="PS50887">
    <property type="entry name" value="GGDEF"/>
    <property type="match status" value="1"/>
</dbReference>
<dbReference type="Proteomes" id="UP000236379">
    <property type="component" value="Unassembled WGS sequence"/>
</dbReference>
<dbReference type="CDD" id="cd01949">
    <property type="entry name" value="GGDEF"/>
    <property type="match status" value="1"/>
</dbReference>
<dbReference type="InterPro" id="IPR029787">
    <property type="entry name" value="Nucleotide_cyclase"/>
</dbReference>
<feature type="domain" description="GGDEF" evidence="1">
    <location>
        <begin position="181"/>
        <end position="311"/>
    </location>
</feature>
<evidence type="ECO:0000259" key="1">
    <source>
        <dbReference type="PROSITE" id="PS50887"/>
    </source>
</evidence>
<sequence length="311" mass="33206">MPTGPIRYPVTSMTARPPLSLDTVLGGLYDGVFVLSRTRQLLAYTPRAAELLGVPSDQLTAERCLALGTHARRDDDTPLPPDERPVLRCLASGQPQRRLTFSLEGRAPTRWLRVTAEPLWQPGEDEPFAAVVALTDVSEGVEQKRALRRALHHDGLTGLPNRAGFEAVLEGALAQRRAGGPRVAVALVDLDDFKGVNDRLGHAAGDALLQAVARRLRNTLPASDVLARLYGDEFALLRWAVGDRDAAELGQAVLAALAAPVEIEGAVLTVSCSVGVIEVWQAETTAGAALRRADALMNAAKRAGKGSARVE</sequence>
<dbReference type="InterPro" id="IPR000160">
    <property type="entry name" value="GGDEF_dom"/>
</dbReference>